<proteinExistence type="predicted"/>
<dbReference type="EMBL" id="KZ990834">
    <property type="protein sequence ID" value="RKP23599.1"/>
    <property type="molecule type" value="Genomic_DNA"/>
</dbReference>
<accession>A0A4V1J127</accession>
<name>A0A4V1J127_9FUNG</name>
<evidence type="ECO:0000256" key="1">
    <source>
        <dbReference type="SAM" id="Phobius"/>
    </source>
</evidence>
<dbReference type="InterPro" id="IPR019365">
    <property type="entry name" value="TVP18/Ca-channel_flower"/>
</dbReference>
<dbReference type="AlphaFoldDB" id="A0A4V1J127"/>
<feature type="transmembrane region" description="Helical" evidence="1">
    <location>
        <begin position="7"/>
        <end position="25"/>
    </location>
</feature>
<keyword evidence="1" id="KW-0812">Transmembrane</keyword>
<gene>
    <name evidence="2" type="ORF">SYNPS1DRAFT_24332</name>
</gene>
<dbReference type="Proteomes" id="UP000278143">
    <property type="component" value="Unassembled WGS sequence"/>
</dbReference>
<organism evidence="2 3">
    <name type="scientific">Syncephalis pseudoplumigaleata</name>
    <dbReference type="NCBI Taxonomy" id="1712513"/>
    <lineage>
        <taxon>Eukaryota</taxon>
        <taxon>Fungi</taxon>
        <taxon>Fungi incertae sedis</taxon>
        <taxon>Zoopagomycota</taxon>
        <taxon>Zoopagomycotina</taxon>
        <taxon>Zoopagomycetes</taxon>
        <taxon>Zoopagales</taxon>
        <taxon>Piptocephalidaceae</taxon>
        <taxon>Syncephalis</taxon>
    </lineage>
</organism>
<protein>
    <submittedName>
        <fullName evidence="2">Uncharacterized protein</fullName>
    </submittedName>
</protein>
<keyword evidence="1" id="KW-1133">Transmembrane helix</keyword>
<dbReference type="Pfam" id="PF10233">
    <property type="entry name" value="Cg6151-P"/>
    <property type="match status" value="1"/>
</dbReference>
<sequence length="79" mass="8526">MKRFENNYFRAGMYGLFALVEWLSLTQSITIMILGAITLTIASICYVFAGAKHQERATSKITGGTGVNVAVATNAYGMA</sequence>
<dbReference type="OrthoDB" id="5591789at2759"/>
<keyword evidence="3" id="KW-1185">Reference proteome</keyword>
<evidence type="ECO:0000313" key="3">
    <source>
        <dbReference type="Proteomes" id="UP000278143"/>
    </source>
</evidence>
<evidence type="ECO:0000313" key="2">
    <source>
        <dbReference type="EMBL" id="RKP23599.1"/>
    </source>
</evidence>
<reference evidence="3" key="1">
    <citation type="journal article" date="2018" name="Nat. Microbiol.">
        <title>Leveraging single-cell genomics to expand the fungal tree of life.</title>
        <authorList>
            <person name="Ahrendt S.R."/>
            <person name="Quandt C.A."/>
            <person name="Ciobanu D."/>
            <person name="Clum A."/>
            <person name="Salamov A."/>
            <person name="Andreopoulos B."/>
            <person name="Cheng J.F."/>
            <person name="Woyke T."/>
            <person name="Pelin A."/>
            <person name="Henrissat B."/>
            <person name="Reynolds N.K."/>
            <person name="Benny G.L."/>
            <person name="Smith M.E."/>
            <person name="James T.Y."/>
            <person name="Grigoriev I.V."/>
        </authorList>
    </citation>
    <scope>NUCLEOTIDE SEQUENCE [LARGE SCALE GENOMIC DNA]</scope>
    <source>
        <strain evidence="3">Benny S71-1</strain>
    </source>
</reference>
<feature type="transmembrane region" description="Helical" evidence="1">
    <location>
        <begin position="31"/>
        <end position="51"/>
    </location>
</feature>
<keyword evidence="1" id="KW-0472">Membrane</keyword>
<dbReference type="GO" id="GO:0016020">
    <property type="term" value="C:membrane"/>
    <property type="evidence" value="ECO:0007669"/>
    <property type="project" value="InterPro"/>
</dbReference>